<sequence length="323" mass="34026">MPSLIIDTDPGVDDAFAIALACAMPEVTLLGVTAVFGNVPLAMTTRNARRLLAFLGREDVPVGIGAAHPLVHPQVHEAYDVHGSDGLSGRADTLPEPRARASDVDAVTLMARLLEAADEPVTIVPIGPLTNVALLLAAHPRLAEKIDRLVIMGGGLAHGNTTPAAEFNLWSDPEAAQRVLAVEQVPVTLVPLDLTLRCTVDKAWLTALAESGPIGAALAGFSADTYAYYSEFLGRDGVPIHDAVAVAEAAVPGLLRTAAMPVEVDCSYGPGRGGLIADQRPEGRRRGQPTDRRPVEVAMEPTDGVDKLRELLLTRLSALHPIV</sequence>
<evidence type="ECO:0000313" key="5">
    <source>
        <dbReference type="EMBL" id="TDP97559.1"/>
    </source>
</evidence>
<dbReference type="PANTHER" id="PTHR12304">
    <property type="entry name" value="INOSINE-URIDINE PREFERRING NUCLEOSIDE HYDROLASE"/>
    <property type="match status" value="1"/>
</dbReference>
<gene>
    <name evidence="5" type="ORF">EV186_103523</name>
</gene>
<dbReference type="Gene3D" id="3.90.245.10">
    <property type="entry name" value="Ribonucleoside hydrolase-like"/>
    <property type="match status" value="1"/>
</dbReference>
<dbReference type="PANTHER" id="PTHR12304:SF4">
    <property type="entry name" value="URIDINE NUCLEOSIDASE"/>
    <property type="match status" value="1"/>
</dbReference>
<dbReference type="InterPro" id="IPR023186">
    <property type="entry name" value="IUNH"/>
</dbReference>
<dbReference type="RefSeq" id="WP_133850744.1">
    <property type="nucleotide sequence ID" value="NZ_SNXZ01000003.1"/>
</dbReference>
<keyword evidence="1 5" id="KW-0378">Hydrolase</keyword>
<evidence type="ECO:0000256" key="1">
    <source>
        <dbReference type="ARBA" id="ARBA00022801"/>
    </source>
</evidence>
<dbReference type="SUPFAM" id="SSF53590">
    <property type="entry name" value="Nucleoside hydrolase"/>
    <property type="match status" value="1"/>
</dbReference>
<accession>A0A4R6SBX7</accession>
<dbReference type="GO" id="GO:0005829">
    <property type="term" value="C:cytosol"/>
    <property type="evidence" value="ECO:0007669"/>
    <property type="project" value="TreeGrafter"/>
</dbReference>
<keyword evidence="2" id="KW-0326">Glycosidase</keyword>
<evidence type="ECO:0000256" key="3">
    <source>
        <dbReference type="SAM" id="MobiDB-lite"/>
    </source>
</evidence>
<dbReference type="GO" id="GO:0006152">
    <property type="term" value="P:purine nucleoside catabolic process"/>
    <property type="evidence" value="ECO:0007669"/>
    <property type="project" value="TreeGrafter"/>
</dbReference>
<feature type="region of interest" description="Disordered" evidence="3">
    <location>
        <begin position="273"/>
        <end position="293"/>
    </location>
</feature>
<name>A0A4R6SBX7_LABRH</name>
<organism evidence="5 6">
    <name type="scientific">Labedaea rhizosphaerae</name>
    <dbReference type="NCBI Taxonomy" id="598644"/>
    <lineage>
        <taxon>Bacteria</taxon>
        <taxon>Bacillati</taxon>
        <taxon>Actinomycetota</taxon>
        <taxon>Actinomycetes</taxon>
        <taxon>Pseudonocardiales</taxon>
        <taxon>Pseudonocardiaceae</taxon>
        <taxon>Labedaea</taxon>
    </lineage>
</organism>
<dbReference type="GO" id="GO:0008477">
    <property type="term" value="F:purine nucleosidase activity"/>
    <property type="evidence" value="ECO:0007669"/>
    <property type="project" value="TreeGrafter"/>
</dbReference>
<comment type="caution">
    <text evidence="5">The sequence shown here is derived from an EMBL/GenBank/DDBJ whole genome shotgun (WGS) entry which is preliminary data.</text>
</comment>
<dbReference type="Proteomes" id="UP000295444">
    <property type="component" value="Unassembled WGS sequence"/>
</dbReference>
<evidence type="ECO:0000313" key="6">
    <source>
        <dbReference type="Proteomes" id="UP000295444"/>
    </source>
</evidence>
<proteinExistence type="predicted"/>
<protein>
    <submittedName>
        <fullName evidence="5">Pyrimidine-specific ribonucleoside hydrolase</fullName>
    </submittedName>
</protein>
<dbReference type="AlphaFoldDB" id="A0A4R6SBX7"/>
<dbReference type="Pfam" id="PF01156">
    <property type="entry name" value="IU_nuc_hydro"/>
    <property type="match status" value="1"/>
</dbReference>
<dbReference type="InterPro" id="IPR001910">
    <property type="entry name" value="Inosine/uridine_hydrolase_dom"/>
</dbReference>
<evidence type="ECO:0000256" key="2">
    <source>
        <dbReference type="ARBA" id="ARBA00023295"/>
    </source>
</evidence>
<feature type="domain" description="Inosine/uridine-preferring nucleoside hydrolase" evidence="4">
    <location>
        <begin position="4"/>
        <end position="292"/>
    </location>
</feature>
<keyword evidence="6" id="KW-1185">Reference proteome</keyword>
<feature type="compositionally biased region" description="Basic and acidic residues" evidence="3">
    <location>
        <begin position="279"/>
        <end position="293"/>
    </location>
</feature>
<dbReference type="EMBL" id="SNXZ01000003">
    <property type="protein sequence ID" value="TDP97559.1"/>
    <property type="molecule type" value="Genomic_DNA"/>
</dbReference>
<dbReference type="InterPro" id="IPR036452">
    <property type="entry name" value="Ribo_hydro-like"/>
</dbReference>
<evidence type="ECO:0000259" key="4">
    <source>
        <dbReference type="Pfam" id="PF01156"/>
    </source>
</evidence>
<reference evidence="5 6" key="1">
    <citation type="submission" date="2019-03" db="EMBL/GenBank/DDBJ databases">
        <title>Genomic Encyclopedia of Type Strains, Phase IV (KMG-IV): sequencing the most valuable type-strain genomes for metagenomic binning, comparative biology and taxonomic classification.</title>
        <authorList>
            <person name="Goeker M."/>
        </authorList>
    </citation>
    <scope>NUCLEOTIDE SEQUENCE [LARGE SCALE GENOMIC DNA]</scope>
    <source>
        <strain evidence="5 6">DSM 45361</strain>
    </source>
</reference>
<dbReference type="OrthoDB" id="9797882at2"/>